<accession>A0A7T7XMY6</accession>
<name>A0A7T7XMY6_9SPIR</name>
<dbReference type="Gene3D" id="1.20.930.40">
    <property type="entry name" value="Transferrin receptor-like, dimerisation domain"/>
    <property type="match status" value="1"/>
</dbReference>
<dbReference type="Pfam" id="PF04389">
    <property type="entry name" value="Peptidase_M28"/>
    <property type="match status" value="1"/>
</dbReference>
<dbReference type="InterPro" id="IPR007365">
    <property type="entry name" value="TFR-like_dimer_dom"/>
</dbReference>
<feature type="domain" description="Peptidase M28" evidence="4">
    <location>
        <begin position="303"/>
        <end position="487"/>
    </location>
</feature>
<dbReference type="Proteomes" id="UP000595917">
    <property type="component" value="Chromosome"/>
</dbReference>
<evidence type="ECO:0000256" key="1">
    <source>
        <dbReference type="ARBA" id="ARBA00005634"/>
    </source>
</evidence>
<dbReference type="InterPro" id="IPR046450">
    <property type="entry name" value="PA_dom_sf"/>
</dbReference>
<dbReference type="SUPFAM" id="SSF47672">
    <property type="entry name" value="Transferrin receptor-like dimerisation domain"/>
    <property type="match status" value="1"/>
</dbReference>
<proteinExistence type="inferred from homology"/>
<evidence type="ECO:0000259" key="4">
    <source>
        <dbReference type="Pfam" id="PF04389"/>
    </source>
</evidence>
<dbReference type="FunFam" id="3.40.630.10:FF:000101">
    <property type="entry name" value="N-acetylated alpha-linked acidic dipeptidase like 1"/>
    <property type="match status" value="1"/>
</dbReference>
<reference evidence="5" key="1">
    <citation type="submission" date="2021-01" db="EMBL/GenBank/DDBJ databases">
        <title>Description of Breznakiella homolactica.</title>
        <authorList>
            <person name="Song Y."/>
            <person name="Brune A."/>
        </authorList>
    </citation>
    <scope>NUCLEOTIDE SEQUENCE</scope>
    <source>
        <strain evidence="5">RmG30</strain>
    </source>
</reference>
<dbReference type="InterPro" id="IPR039373">
    <property type="entry name" value="Peptidase_M28B"/>
</dbReference>
<dbReference type="InterPro" id="IPR003137">
    <property type="entry name" value="PA_domain"/>
</dbReference>
<dbReference type="PANTHER" id="PTHR10404:SF46">
    <property type="entry name" value="VACUOLAR PROTEIN SORTING-ASSOCIATED PROTEIN 70"/>
    <property type="match status" value="1"/>
</dbReference>
<feature type="domain" description="Transferrin receptor-like dimerisation" evidence="3">
    <location>
        <begin position="560"/>
        <end position="624"/>
    </location>
</feature>
<dbReference type="SUPFAM" id="SSF53187">
    <property type="entry name" value="Zn-dependent exopeptidases"/>
    <property type="match status" value="1"/>
</dbReference>
<gene>
    <name evidence="5" type="ORF">JFL75_20740</name>
</gene>
<dbReference type="KEGG" id="bhc:JFL75_20740"/>
<dbReference type="EMBL" id="CP067089">
    <property type="protein sequence ID" value="QQO09324.1"/>
    <property type="molecule type" value="Genomic_DNA"/>
</dbReference>
<evidence type="ECO:0000259" key="2">
    <source>
        <dbReference type="Pfam" id="PF02225"/>
    </source>
</evidence>
<keyword evidence="6" id="KW-1185">Reference proteome</keyword>
<evidence type="ECO:0000313" key="6">
    <source>
        <dbReference type="Proteomes" id="UP000595917"/>
    </source>
</evidence>
<dbReference type="InterPro" id="IPR007484">
    <property type="entry name" value="Peptidase_M28"/>
</dbReference>
<protein>
    <submittedName>
        <fullName evidence="5">M28 family peptidase</fullName>
    </submittedName>
</protein>
<dbReference type="Gene3D" id="3.50.30.30">
    <property type="match status" value="1"/>
</dbReference>
<evidence type="ECO:0000313" key="5">
    <source>
        <dbReference type="EMBL" id="QQO09324.1"/>
    </source>
</evidence>
<dbReference type="SUPFAM" id="SSF52025">
    <property type="entry name" value="PA domain"/>
    <property type="match status" value="1"/>
</dbReference>
<dbReference type="Gene3D" id="3.40.630.10">
    <property type="entry name" value="Zn peptidases"/>
    <property type="match status" value="1"/>
</dbReference>
<dbReference type="CDD" id="cd02121">
    <property type="entry name" value="PA_GCPII_like"/>
    <property type="match status" value="1"/>
</dbReference>
<dbReference type="InterPro" id="IPR036757">
    <property type="entry name" value="TFR-like_dimer_dom_sf"/>
</dbReference>
<dbReference type="Pfam" id="PF02225">
    <property type="entry name" value="PA"/>
    <property type="match status" value="1"/>
</dbReference>
<dbReference type="Pfam" id="PF04253">
    <property type="entry name" value="TFR_dimer"/>
    <property type="match status" value="1"/>
</dbReference>
<evidence type="ECO:0000259" key="3">
    <source>
        <dbReference type="Pfam" id="PF04253"/>
    </source>
</evidence>
<dbReference type="AlphaFoldDB" id="A0A7T7XMY6"/>
<comment type="similarity">
    <text evidence="1">Belongs to the peptidase M28 family. M28B subfamily.</text>
</comment>
<dbReference type="RefSeq" id="WP_215626630.1">
    <property type="nucleotide sequence ID" value="NZ_CP067089.2"/>
</dbReference>
<dbReference type="GO" id="GO:0004180">
    <property type="term" value="F:carboxypeptidase activity"/>
    <property type="evidence" value="ECO:0007669"/>
    <property type="project" value="TreeGrafter"/>
</dbReference>
<dbReference type="PANTHER" id="PTHR10404">
    <property type="entry name" value="N-ACETYLATED-ALPHA-LINKED ACIDIC DIPEPTIDASE"/>
    <property type="match status" value="1"/>
</dbReference>
<organism evidence="5 6">
    <name type="scientific">Breznakiella homolactica</name>
    <dbReference type="NCBI Taxonomy" id="2798577"/>
    <lineage>
        <taxon>Bacteria</taxon>
        <taxon>Pseudomonadati</taxon>
        <taxon>Spirochaetota</taxon>
        <taxon>Spirochaetia</taxon>
        <taxon>Spirochaetales</taxon>
        <taxon>Breznakiellaceae</taxon>
        <taxon>Breznakiella</taxon>
    </lineage>
</organism>
<sequence length="647" mass="71412">MFIQNPEILGADYLARFMPPHGRFREHLEKMAARPHDAATEANNAVVRYLADSMRSYGMDVDECSYDVLLSNPVEEESFIHIVSPEFLALKDKEDALGDAAPYFKEALKGFNSYSASGDVTKPVVFANYGRIEDFDHLAELGIDVQGKLVLIRYGKLFRGKCVVNAEDREAAGVIFYSDPLDYFGMPDSPDHGMHPSAIQRGNILDLSQPGDPLTPGKPAYTRASGRPVERLAVEDVKLPSIPVAPVSWEAASEIFKRLKGRPAAGEGWQGGLPLTYCYGDDYGLTVRLSVKQNLELSTITDVVGTIRGDTYPEQRVFMGSHFDGWGFGAVDPLSGTAMLLLVAETLGNMKKAGISFDRTISIGHWDGEESGIMGSTEWLEEFGEEVIEDRTLAYINADGVVSGPVIGVKGMPLMRGIMEEVGKKIPYDENNSLYEQWKSQKSKTEYRTIGGGSDHVGFIYRHGVPSCQMSMTNPAPVYHSLYDNLDWYKVYGDPAFSEGNKLAMYYLSLSLALSRCRVIPYSVGYLLDYIETGTGKLLPGKNGGIETEINEIRALLEKLQRKSSFSDAECQGLNSKLLGIEKFFFKEGPHSSWYRSLLYAADDKSGYGEAAFPFLADALESGGDIAGEIDELLRGLRLLKKSLSEF</sequence>
<feature type="domain" description="PA" evidence="2">
    <location>
        <begin position="120"/>
        <end position="189"/>
    </location>
</feature>